<dbReference type="EMBL" id="LSRX01000604">
    <property type="protein sequence ID" value="OLP92881.1"/>
    <property type="molecule type" value="Genomic_DNA"/>
</dbReference>
<name>A0A1Q9DCH4_SYMMI</name>
<feature type="compositionally biased region" description="Polar residues" evidence="1">
    <location>
        <begin position="1"/>
        <end position="12"/>
    </location>
</feature>
<proteinExistence type="predicted"/>
<reference evidence="2 3" key="1">
    <citation type="submission" date="2016-02" db="EMBL/GenBank/DDBJ databases">
        <title>Genome analysis of coral dinoflagellate symbionts highlights evolutionary adaptations to a symbiotic lifestyle.</title>
        <authorList>
            <person name="Aranda M."/>
            <person name="Li Y."/>
            <person name="Liew Y.J."/>
            <person name="Baumgarten S."/>
            <person name="Simakov O."/>
            <person name="Wilson M."/>
            <person name="Piel J."/>
            <person name="Ashoor H."/>
            <person name="Bougouffa S."/>
            <person name="Bajic V.B."/>
            <person name="Ryu T."/>
            <person name="Ravasi T."/>
            <person name="Bayer T."/>
            <person name="Micklem G."/>
            <person name="Kim H."/>
            <person name="Bhak J."/>
            <person name="Lajeunesse T.C."/>
            <person name="Voolstra C.R."/>
        </authorList>
    </citation>
    <scope>NUCLEOTIDE SEQUENCE [LARGE SCALE GENOMIC DNA]</scope>
    <source>
        <strain evidence="2 3">CCMP2467</strain>
    </source>
</reference>
<comment type="caution">
    <text evidence="2">The sequence shown here is derived from an EMBL/GenBank/DDBJ whole genome shotgun (WGS) entry which is preliminary data.</text>
</comment>
<gene>
    <name evidence="2" type="ORF">AK812_SmicGene25262</name>
</gene>
<protein>
    <submittedName>
        <fullName evidence="2">Uncharacterized protein</fullName>
    </submittedName>
</protein>
<dbReference type="AlphaFoldDB" id="A0A1Q9DCH4"/>
<feature type="region of interest" description="Disordered" evidence="1">
    <location>
        <begin position="1"/>
        <end position="27"/>
    </location>
</feature>
<dbReference type="Proteomes" id="UP000186817">
    <property type="component" value="Unassembled WGS sequence"/>
</dbReference>
<evidence type="ECO:0000256" key="1">
    <source>
        <dbReference type="SAM" id="MobiDB-lite"/>
    </source>
</evidence>
<sequence length="79" mass="8636">MAGRGSSVQYPFSTDIEEGGIPPNGVQEILVDFDPSYKVDRKSGTVKQRLEPSSEAFEQLSAVRELRLAELGKLGPEVK</sequence>
<accession>A0A1Q9DCH4</accession>
<keyword evidence="3" id="KW-1185">Reference proteome</keyword>
<evidence type="ECO:0000313" key="3">
    <source>
        <dbReference type="Proteomes" id="UP000186817"/>
    </source>
</evidence>
<evidence type="ECO:0000313" key="2">
    <source>
        <dbReference type="EMBL" id="OLP92881.1"/>
    </source>
</evidence>
<organism evidence="2 3">
    <name type="scientific">Symbiodinium microadriaticum</name>
    <name type="common">Dinoflagellate</name>
    <name type="synonym">Zooxanthella microadriatica</name>
    <dbReference type="NCBI Taxonomy" id="2951"/>
    <lineage>
        <taxon>Eukaryota</taxon>
        <taxon>Sar</taxon>
        <taxon>Alveolata</taxon>
        <taxon>Dinophyceae</taxon>
        <taxon>Suessiales</taxon>
        <taxon>Symbiodiniaceae</taxon>
        <taxon>Symbiodinium</taxon>
    </lineage>
</organism>